<accession>A0A0F9KTF7</accession>
<reference evidence="1" key="1">
    <citation type="journal article" date="2015" name="Nature">
        <title>Complex archaea that bridge the gap between prokaryotes and eukaryotes.</title>
        <authorList>
            <person name="Spang A."/>
            <person name="Saw J.H."/>
            <person name="Jorgensen S.L."/>
            <person name="Zaremba-Niedzwiedzka K."/>
            <person name="Martijn J."/>
            <person name="Lind A.E."/>
            <person name="van Eijk R."/>
            <person name="Schleper C."/>
            <person name="Guy L."/>
            <person name="Ettema T.J."/>
        </authorList>
    </citation>
    <scope>NUCLEOTIDE SEQUENCE</scope>
</reference>
<proteinExistence type="predicted"/>
<sequence>MRERRMATPTPKSPEITKLLEGFSGRTTAIEADKCVNPPFGCGGPATEFRDDLSNDEYRISGLCQNCQDAVFGN</sequence>
<dbReference type="AlphaFoldDB" id="A0A0F9KTF7"/>
<name>A0A0F9KTF7_9ZZZZ</name>
<comment type="caution">
    <text evidence="1">The sequence shown here is derived from an EMBL/GenBank/DDBJ whole genome shotgun (WGS) entry which is preliminary data.</text>
</comment>
<evidence type="ECO:0000313" key="1">
    <source>
        <dbReference type="EMBL" id="KKM18655.1"/>
    </source>
</evidence>
<gene>
    <name evidence="1" type="ORF">LCGC14_1663510</name>
</gene>
<organism evidence="1">
    <name type="scientific">marine sediment metagenome</name>
    <dbReference type="NCBI Taxonomy" id="412755"/>
    <lineage>
        <taxon>unclassified sequences</taxon>
        <taxon>metagenomes</taxon>
        <taxon>ecological metagenomes</taxon>
    </lineage>
</organism>
<dbReference type="EMBL" id="LAZR01014174">
    <property type="protein sequence ID" value="KKM18655.1"/>
    <property type="molecule type" value="Genomic_DNA"/>
</dbReference>
<protein>
    <submittedName>
        <fullName evidence="1">Uncharacterized protein</fullName>
    </submittedName>
</protein>